<keyword evidence="1" id="KW-0812">Transmembrane</keyword>
<keyword evidence="1" id="KW-0472">Membrane</keyword>
<dbReference type="Proteomes" id="UP001276564">
    <property type="component" value="Unassembled WGS sequence"/>
</dbReference>
<comment type="caution">
    <text evidence="2">The sequence shown here is derived from an EMBL/GenBank/DDBJ whole genome shotgun (WGS) entry which is preliminary data.</text>
</comment>
<evidence type="ECO:0008006" key="4">
    <source>
        <dbReference type="Google" id="ProtNLM"/>
    </source>
</evidence>
<sequence>MATLSTVSDLEKQVATLSRELAAMRKAISKQGGAYYEDGRDAASDYYSQLAGRLADALPAIGGRGKAIERTAREHPATAAAVGLLVLGLVASLFLARR</sequence>
<dbReference type="EMBL" id="JAVIIP010000012">
    <property type="protein sequence ID" value="MDX8540247.1"/>
    <property type="molecule type" value="Genomic_DNA"/>
</dbReference>
<accession>A0ABU5ASG8</accession>
<reference evidence="2 3" key="1">
    <citation type="submission" date="2023-08" db="EMBL/GenBank/DDBJ databases">
        <title>Implementing the SeqCode for naming new Mesorhizobium species isolated from Vachellia karroo root nodules.</title>
        <authorList>
            <person name="Van Lill M."/>
        </authorList>
    </citation>
    <scope>NUCLEOTIDE SEQUENCE [LARGE SCALE GENOMIC DNA]</scope>
    <source>
        <strain evidence="2 3">VK4B</strain>
    </source>
</reference>
<keyword evidence="1" id="KW-1133">Transmembrane helix</keyword>
<evidence type="ECO:0000256" key="1">
    <source>
        <dbReference type="SAM" id="Phobius"/>
    </source>
</evidence>
<proteinExistence type="predicted"/>
<evidence type="ECO:0000313" key="3">
    <source>
        <dbReference type="Proteomes" id="UP001276564"/>
    </source>
</evidence>
<dbReference type="RefSeq" id="WP_127282155.1">
    <property type="nucleotide sequence ID" value="NZ_JAVIIP010000012.1"/>
</dbReference>
<organism evidence="2 3">
    <name type="scientific">Mesorhizobium abyssinicae</name>
    <dbReference type="NCBI Taxonomy" id="1209958"/>
    <lineage>
        <taxon>Bacteria</taxon>
        <taxon>Pseudomonadati</taxon>
        <taxon>Pseudomonadota</taxon>
        <taxon>Alphaproteobacteria</taxon>
        <taxon>Hyphomicrobiales</taxon>
        <taxon>Phyllobacteriaceae</taxon>
        <taxon>Mesorhizobium</taxon>
    </lineage>
</organism>
<evidence type="ECO:0000313" key="2">
    <source>
        <dbReference type="EMBL" id="MDX8540247.1"/>
    </source>
</evidence>
<name>A0ABU5ASG8_9HYPH</name>
<feature type="transmembrane region" description="Helical" evidence="1">
    <location>
        <begin position="77"/>
        <end position="96"/>
    </location>
</feature>
<keyword evidence="3" id="KW-1185">Reference proteome</keyword>
<protein>
    <recommendedName>
        <fullName evidence="4">DUF883 family protein</fullName>
    </recommendedName>
</protein>
<gene>
    <name evidence="2" type="ORF">RFM23_21745</name>
</gene>